<gene>
    <name evidence="8" type="ORF">FK004_08980</name>
</gene>
<dbReference type="Gene3D" id="3.90.25.10">
    <property type="entry name" value="UDP-galactose 4-epimerase, domain 1"/>
    <property type="match status" value="1"/>
</dbReference>
<dbReference type="KEGG" id="fki:FK004_08980"/>
<feature type="domain" description="RmlD-like substrate binding" evidence="7">
    <location>
        <begin position="3"/>
        <end position="283"/>
    </location>
</feature>
<keyword evidence="9" id="KW-1185">Reference proteome</keyword>
<sequence>MKKILVTGSNGQLGSEIKKLTEYYSQFDFVFADRSDFSLDDGKAIVTFLNKVNPDFCINCGAYTAVDRAESEPELADCINHIAVSIIAKWTAENNCRLIHISTDYVFDGNSSLPLLEDAENIPVNVYGETKLLGEKASIENNTQSIIIRTSWVYSEFGNNFVKTILRLMSERDVINVVNDQIGSPTYAADLAEVVLKIIDTENWVPGIYHYSNEAEISWFDFAVAIKELTNSDCDVRGIATSEYPTLAKRPAYSLLNKNKIRNIYKIEIPNYKQSLIKCLNKLIDTSR</sequence>
<keyword evidence="6" id="KW-0560">Oxidoreductase</keyword>
<accession>A0A2S1LNX3</accession>
<evidence type="ECO:0000256" key="4">
    <source>
        <dbReference type="ARBA" id="ARBA00017099"/>
    </source>
</evidence>
<comment type="catalytic activity">
    <reaction evidence="5">
        <text>dTDP-beta-L-rhamnose + NADP(+) = dTDP-4-dehydro-beta-L-rhamnose + NADPH + H(+)</text>
        <dbReference type="Rhea" id="RHEA:21796"/>
        <dbReference type="ChEBI" id="CHEBI:15378"/>
        <dbReference type="ChEBI" id="CHEBI:57510"/>
        <dbReference type="ChEBI" id="CHEBI:57783"/>
        <dbReference type="ChEBI" id="CHEBI:58349"/>
        <dbReference type="ChEBI" id="CHEBI:62830"/>
        <dbReference type="EC" id="1.1.1.133"/>
    </reaction>
</comment>
<dbReference type="CDD" id="cd05254">
    <property type="entry name" value="dTDP_HR_like_SDR_e"/>
    <property type="match status" value="1"/>
</dbReference>
<comment type="similarity">
    <text evidence="2 6">Belongs to the dTDP-4-dehydrorhamnose reductase family.</text>
</comment>
<comment type="function">
    <text evidence="6">Catalyzes the reduction of dTDP-6-deoxy-L-lyxo-4-hexulose to yield dTDP-L-rhamnose.</text>
</comment>
<dbReference type="EMBL" id="CP020919">
    <property type="protein sequence ID" value="AWG25362.1"/>
    <property type="molecule type" value="Genomic_DNA"/>
</dbReference>
<reference evidence="8 9" key="1">
    <citation type="submission" date="2017-04" db="EMBL/GenBank/DDBJ databases">
        <title>Complete genome sequence of Flavobacterium kingsejong AJ004.</title>
        <authorList>
            <person name="Lee P.C."/>
        </authorList>
    </citation>
    <scope>NUCLEOTIDE SEQUENCE [LARGE SCALE GENOMIC DNA]</scope>
    <source>
        <strain evidence="8 9">AJ004</strain>
    </source>
</reference>
<dbReference type="GO" id="GO:0008831">
    <property type="term" value="F:dTDP-4-dehydrorhamnose reductase activity"/>
    <property type="evidence" value="ECO:0007669"/>
    <property type="project" value="UniProtKB-EC"/>
</dbReference>
<evidence type="ECO:0000256" key="3">
    <source>
        <dbReference type="ARBA" id="ARBA00012929"/>
    </source>
</evidence>
<evidence type="ECO:0000256" key="2">
    <source>
        <dbReference type="ARBA" id="ARBA00010944"/>
    </source>
</evidence>
<dbReference type="UniPathway" id="UPA00124"/>
<evidence type="ECO:0000313" key="9">
    <source>
        <dbReference type="Proteomes" id="UP000244677"/>
    </source>
</evidence>
<dbReference type="RefSeq" id="WP_108736960.1">
    <property type="nucleotide sequence ID" value="NZ_CP020919.1"/>
</dbReference>
<evidence type="ECO:0000313" key="8">
    <source>
        <dbReference type="EMBL" id="AWG25362.1"/>
    </source>
</evidence>
<dbReference type="SUPFAM" id="SSF51735">
    <property type="entry name" value="NAD(P)-binding Rossmann-fold domains"/>
    <property type="match status" value="1"/>
</dbReference>
<dbReference type="Pfam" id="PF04321">
    <property type="entry name" value="RmlD_sub_bind"/>
    <property type="match status" value="1"/>
</dbReference>
<dbReference type="OrthoDB" id="9803892at2"/>
<dbReference type="Proteomes" id="UP000244677">
    <property type="component" value="Chromosome"/>
</dbReference>
<dbReference type="InterPro" id="IPR036291">
    <property type="entry name" value="NAD(P)-bd_dom_sf"/>
</dbReference>
<dbReference type="PANTHER" id="PTHR10491">
    <property type="entry name" value="DTDP-4-DEHYDRORHAMNOSE REDUCTASE"/>
    <property type="match status" value="1"/>
</dbReference>
<dbReference type="EC" id="1.1.1.133" evidence="3 6"/>
<keyword evidence="6" id="KW-0521">NADP</keyword>
<dbReference type="GO" id="GO:0019305">
    <property type="term" value="P:dTDP-rhamnose biosynthetic process"/>
    <property type="evidence" value="ECO:0007669"/>
    <property type="project" value="UniProtKB-UniPathway"/>
</dbReference>
<proteinExistence type="inferred from homology"/>
<dbReference type="InterPro" id="IPR005913">
    <property type="entry name" value="dTDP_dehydrorham_reduct"/>
</dbReference>
<protein>
    <recommendedName>
        <fullName evidence="4 6">dTDP-4-dehydrorhamnose reductase</fullName>
        <ecNumber evidence="3 6">1.1.1.133</ecNumber>
    </recommendedName>
</protein>
<dbReference type="PANTHER" id="PTHR10491:SF4">
    <property type="entry name" value="METHIONINE ADENOSYLTRANSFERASE 2 SUBUNIT BETA"/>
    <property type="match status" value="1"/>
</dbReference>
<evidence type="ECO:0000256" key="5">
    <source>
        <dbReference type="ARBA" id="ARBA00048200"/>
    </source>
</evidence>
<organism evidence="8 9">
    <name type="scientific">Flavobacterium kingsejongi</name>
    <dbReference type="NCBI Taxonomy" id="1678728"/>
    <lineage>
        <taxon>Bacteria</taxon>
        <taxon>Pseudomonadati</taxon>
        <taxon>Bacteroidota</taxon>
        <taxon>Flavobacteriia</taxon>
        <taxon>Flavobacteriales</taxon>
        <taxon>Flavobacteriaceae</taxon>
        <taxon>Flavobacterium</taxon>
    </lineage>
</organism>
<dbReference type="InterPro" id="IPR029903">
    <property type="entry name" value="RmlD-like-bd"/>
</dbReference>
<evidence type="ECO:0000259" key="7">
    <source>
        <dbReference type="Pfam" id="PF04321"/>
    </source>
</evidence>
<dbReference type="AlphaFoldDB" id="A0A2S1LNX3"/>
<evidence type="ECO:0000256" key="1">
    <source>
        <dbReference type="ARBA" id="ARBA00004781"/>
    </source>
</evidence>
<name>A0A2S1LNX3_9FLAO</name>
<comment type="pathway">
    <text evidence="1 6">Carbohydrate biosynthesis; dTDP-L-rhamnose biosynthesis.</text>
</comment>
<dbReference type="NCBIfam" id="TIGR01214">
    <property type="entry name" value="rmlD"/>
    <property type="match status" value="1"/>
</dbReference>
<evidence type="ECO:0000256" key="6">
    <source>
        <dbReference type="RuleBase" id="RU364082"/>
    </source>
</evidence>
<dbReference type="Gene3D" id="3.40.50.720">
    <property type="entry name" value="NAD(P)-binding Rossmann-like Domain"/>
    <property type="match status" value="1"/>
</dbReference>
<dbReference type="GO" id="GO:0005829">
    <property type="term" value="C:cytosol"/>
    <property type="evidence" value="ECO:0007669"/>
    <property type="project" value="TreeGrafter"/>
</dbReference>